<dbReference type="Proteomes" id="UP000054560">
    <property type="component" value="Unassembled WGS sequence"/>
</dbReference>
<protein>
    <submittedName>
        <fullName evidence="1">Uncharacterized protein</fullName>
    </submittedName>
</protein>
<accession>A0A0L0G7X3</accession>
<sequence length="54" mass="5987">MFFLEHYPTNLVVSQCGQFLVLGSSEGTDTLRHTQTLHALASRQPERAPASSQK</sequence>
<dbReference type="EMBL" id="KQ241726">
    <property type="protein sequence ID" value="KNC84996.1"/>
    <property type="molecule type" value="Genomic_DNA"/>
</dbReference>
<name>A0A0L0G7X3_9EUKA</name>
<evidence type="ECO:0000313" key="1">
    <source>
        <dbReference type="EMBL" id="KNC84996.1"/>
    </source>
</evidence>
<feature type="non-terminal residue" evidence="1">
    <location>
        <position position="54"/>
    </location>
</feature>
<reference evidence="1 2" key="1">
    <citation type="submission" date="2011-02" db="EMBL/GenBank/DDBJ databases">
        <title>The Genome Sequence of Sphaeroforma arctica JP610.</title>
        <authorList>
            <consortium name="The Broad Institute Genome Sequencing Platform"/>
            <person name="Russ C."/>
            <person name="Cuomo C."/>
            <person name="Young S.K."/>
            <person name="Zeng Q."/>
            <person name="Gargeya S."/>
            <person name="Alvarado L."/>
            <person name="Berlin A."/>
            <person name="Chapman S.B."/>
            <person name="Chen Z."/>
            <person name="Freedman E."/>
            <person name="Gellesch M."/>
            <person name="Goldberg J."/>
            <person name="Griggs A."/>
            <person name="Gujja S."/>
            <person name="Heilman E."/>
            <person name="Heiman D."/>
            <person name="Howarth C."/>
            <person name="Mehta T."/>
            <person name="Neiman D."/>
            <person name="Pearson M."/>
            <person name="Roberts A."/>
            <person name="Saif S."/>
            <person name="Shea T."/>
            <person name="Shenoy N."/>
            <person name="Sisk P."/>
            <person name="Stolte C."/>
            <person name="Sykes S."/>
            <person name="White J."/>
            <person name="Yandava C."/>
            <person name="Burger G."/>
            <person name="Gray M.W."/>
            <person name="Holland P.W.H."/>
            <person name="King N."/>
            <person name="Lang F.B.F."/>
            <person name="Roger A.J."/>
            <person name="Ruiz-Trillo I."/>
            <person name="Haas B."/>
            <person name="Nusbaum C."/>
            <person name="Birren B."/>
        </authorList>
    </citation>
    <scope>NUCLEOTIDE SEQUENCE [LARGE SCALE GENOMIC DNA]</scope>
    <source>
        <strain evidence="1 2">JP610</strain>
    </source>
</reference>
<dbReference type="AlphaFoldDB" id="A0A0L0G7X3"/>
<keyword evidence="2" id="KW-1185">Reference proteome</keyword>
<proteinExistence type="predicted"/>
<dbReference type="RefSeq" id="XP_014158898.1">
    <property type="nucleotide sequence ID" value="XM_014303423.1"/>
</dbReference>
<evidence type="ECO:0000313" key="2">
    <source>
        <dbReference type="Proteomes" id="UP000054560"/>
    </source>
</evidence>
<dbReference type="GeneID" id="25903290"/>
<organism evidence="1 2">
    <name type="scientific">Sphaeroforma arctica JP610</name>
    <dbReference type="NCBI Taxonomy" id="667725"/>
    <lineage>
        <taxon>Eukaryota</taxon>
        <taxon>Ichthyosporea</taxon>
        <taxon>Ichthyophonida</taxon>
        <taxon>Sphaeroforma</taxon>
    </lineage>
</organism>
<gene>
    <name evidence="1" type="ORF">SARC_02786</name>
</gene>